<dbReference type="Proteomes" id="UP000827986">
    <property type="component" value="Unassembled WGS sequence"/>
</dbReference>
<comment type="caution">
    <text evidence="1">The sequence shown here is derived from an EMBL/GenBank/DDBJ whole genome shotgun (WGS) entry which is preliminary data.</text>
</comment>
<sequence>MVAAYLHQRDIHVYAYLEGWLFRGCSGHQVQAMVNQTLFNTLGLKLSEEMSVVLPLQRIEFRGVVLDSASARAFLLLSRFQTLQDLCVPLKDHPQTTERNRLRLLGHMTK</sequence>
<dbReference type="EMBL" id="JAHDVG010000475">
    <property type="protein sequence ID" value="KAH1176340.1"/>
    <property type="molecule type" value="Genomic_DNA"/>
</dbReference>
<gene>
    <name evidence="1" type="ORF">KIL84_021074</name>
</gene>
<proteinExistence type="predicted"/>
<evidence type="ECO:0000313" key="2">
    <source>
        <dbReference type="Proteomes" id="UP000827986"/>
    </source>
</evidence>
<evidence type="ECO:0000313" key="1">
    <source>
        <dbReference type="EMBL" id="KAH1176340.1"/>
    </source>
</evidence>
<name>A0A9D4B163_9SAUR</name>
<feature type="non-terminal residue" evidence="1">
    <location>
        <position position="110"/>
    </location>
</feature>
<accession>A0A9D4B163</accession>
<organism evidence="1 2">
    <name type="scientific">Mauremys mutica</name>
    <name type="common">yellowpond turtle</name>
    <dbReference type="NCBI Taxonomy" id="74926"/>
    <lineage>
        <taxon>Eukaryota</taxon>
        <taxon>Metazoa</taxon>
        <taxon>Chordata</taxon>
        <taxon>Craniata</taxon>
        <taxon>Vertebrata</taxon>
        <taxon>Euteleostomi</taxon>
        <taxon>Archelosauria</taxon>
        <taxon>Testudinata</taxon>
        <taxon>Testudines</taxon>
        <taxon>Cryptodira</taxon>
        <taxon>Durocryptodira</taxon>
        <taxon>Testudinoidea</taxon>
        <taxon>Geoemydidae</taxon>
        <taxon>Geoemydinae</taxon>
        <taxon>Mauremys</taxon>
    </lineage>
</organism>
<dbReference type="AlphaFoldDB" id="A0A9D4B163"/>
<keyword evidence="2" id="KW-1185">Reference proteome</keyword>
<reference evidence="1" key="1">
    <citation type="submission" date="2021-09" db="EMBL/GenBank/DDBJ databases">
        <title>The genome of Mauremys mutica provides insights into the evolution of semi-aquatic lifestyle.</title>
        <authorList>
            <person name="Gong S."/>
            <person name="Gao Y."/>
        </authorList>
    </citation>
    <scope>NUCLEOTIDE SEQUENCE</scope>
    <source>
        <strain evidence="1">MM-2020</strain>
        <tissue evidence="1">Muscle</tissue>
    </source>
</reference>
<protein>
    <submittedName>
        <fullName evidence="1">Uncharacterized protein</fullName>
    </submittedName>
</protein>